<keyword evidence="2" id="KW-1185">Reference proteome</keyword>
<evidence type="ECO:0000313" key="2">
    <source>
        <dbReference type="Proteomes" id="UP001055553"/>
    </source>
</evidence>
<dbReference type="RefSeq" id="WP_258393536.1">
    <property type="nucleotide sequence ID" value="NZ_AP019769.1"/>
</dbReference>
<dbReference type="EMBL" id="AP019769">
    <property type="protein sequence ID" value="BBL45506.1"/>
    <property type="molecule type" value="Genomic_DNA"/>
</dbReference>
<gene>
    <name evidence="1" type="ORF">MJ1_0342</name>
</gene>
<evidence type="ECO:0000313" key="1">
    <source>
        <dbReference type="EMBL" id="BBL45506.1"/>
    </source>
</evidence>
<accession>A0A915WS39</accession>
<organism evidence="1 2">
    <name type="scientific">Nanobdella aerobiophila</name>
    <dbReference type="NCBI Taxonomy" id="2586965"/>
    <lineage>
        <taxon>Archaea</taxon>
        <taxon>Nanobdellota</taxon>
        <taxon>Nanobdellia</taxon>
        <taxon>Nanobdellales</taxon>
        <taxon>Nanobdellaceae</taxon>
        <taxon>Nanobdella</taxon>
    </lineage>
</organism>
<reference evidence="2" key="1">
    <citation type="journal article" date="2022" name="Int. J. Syst. Evol. Microbiol.">
        <title>Nanobdella aerobiophila gen. nov., sp. nov., a thermoacidophilic, obligate ectosymbiotic archaeon, and proposal of Nanobdellaceae fam. nov., Nanobdellales ord. nov. and Nanobdellia class. nov.</title>
        <authorList>
            <person name="Kato S."/>
            <person name="Ogasawara A."/>
            <person name="Itoh T."/>
            <person name="Sakai H.D."/>
            <person name="Shimizu M."/>
            <person name="Yuki M."/>
            <person name="Kaneko M."/>
            <person name="Takashina T."/>
            <person name="Ohkuma M."/>
        </authorList>
    </citation>
    <scope>NUCLEOTIDE SEQUENCE [LARGE SCALE GENOMIC DNA]</scope>
    <source>
        <strain evidence="2">MJ1</strain>
    </source>
</reference>
<dbReference type="Gene3D" id="3.30.2310.20">
    <property type="entry name" value="RelE-like"/>
    <property type="match status" value="1"/>
</dbReference>
<name>A0A915WS39_9ARCH</name>
<dbReference type="GeneID" id="74568293"/>
<dbReference type="KEGG" id="naer:MJ1_0342"/>
<proteinExistence type="predicted"/>
<dbReference type="SUPFAM" id="SSF143011">
    <property type="entry name" value="RelE-like"/>
    <property type="match status" value="1"/>
</dbReference>
<dbReference type="Proteomes" id="UP001055553">
    <property type="component" value="Chromosome"/>
</dbReference>
<dbReference type="AlphaFoldDB" id="A0A915WS39"/>
<dbReference type="InterPro" id="IPR035093">
    <property type="entry name" value="RelE/ParE_toxin_dom_sf"/>
</dbReference>
<protein>
    <submittedName>
        <fullName evidence="1">Uncharacterized protein</fullName>
    </submittedName>
</protein>
<sequence length="82" mass="10164">MNYNKWRIYFKEDVNKFLNDSNNKQIKGRLNEKLKEILEYLNKGERNLYKIFDIKKLKLKSFELELCRLRIGDFRIILDIDY</sequence>